<keyword evidence="9" id="KW-1185">Reference proteome</keyword>
<dbReference type="InterPro" id="IPR002018">
    <property type="entry name" value="CarbesteraseB"/>
</dbReference>
<protein>
    <recommendedName>
        <fullName evidence="3">Carboxylic ester hydrolase</fullName>
        <ecNumber evidence="3">3.1.1.-</ecNumber>
    </recommendedName>
</protein>
<evidence type="ECO:0000259" key="4">
    <source>
        <dbReference type="Pfam" id="PF00135"/>
    </source>
</evidence>
<name>A0A7Z7QRE6_STASC</name>
<dbReference type="PROSITE" id="PS00122">
    <property type="entry name" value="CARBOXYLESTERASE_B_1"/>
    <property type="match status" value="1"/>
</dbReference>
<dbReference type="PANTHER" id="PTHR43918:SF4">
    <property type="entry name" value="CARBOXYLIC ESTER HYDROLASE"/>
    <property type="match status" value="1"/>
</dbReference>
<proteinExistence type="inferred from homology"/>
<reference evidence="6 9" key="1">
    <citation type="submission" date="2018-01" db="EMBL/GenBank/DDBJ databases">
        <title>Complete genome sequence of Staphylococcus Scheliferi isolated from human.</title>
        <authorList>
            <person name="Abouelkhair M.A."/>
            <person name="Bemis D.A."/>
            <person name="Kania S.A."/>
        </authorList>
    </citation>
    <scope>NUCLEOTIDE SEQUENCE [LARGE SCALE GENOMIC DNA]</scope>
    <source>
        <strain evidence="6 9">ATCC 43808</strain>
    </source>
</reference>
<reference evidence="7" key="2">
    <citation type="submission" date="2018-06" db="EMBL/GenBank/DDBJ databases">
        <authorList>
            <consortium name="Pathogen Informatics"/>
            <person name="Doyle S."/>
        </authorList>
    </citation>
    <scope>NUCLEOTIDE SEQUENCE [LARGE SCALE GENOMIC DNA]</scope>
    <source>
        <strain evidence="7">NCTC12218</strain>
    </source>
</reference>
<organism evidence="7">
    <name type="scientific">Staphylococcus schleiferi</name>
    <dbReference type="NCBI Taxonomy" id="1295"/>
    <lineage>
        <taxon>Bacteria</taxon>
        <taxon>Bacillati</taxon>
        <taxon>Bacillota</taxon>
        <taxon>Bacilli</taxon>
        <taxon>Bacillales</taxon>
        <taxon>Staphylococcaceae</taxon>
        <taxon>Staphylococcus</taxon>
    </lineage>
</organism>
<dbReference type="Proteomes" id="UP000264146">
    <property type="component" value="Chromosome"/>
</dbReference>
<dbReference type="Gene3D" id="3.40.50.1820">
    <property type="entry name" value="alpha/beta hydrolase"/>
    <property type="match status" value="1"/>
</dbReference>
<dbReference type="EC" id="3.1.1.-" evidence="3"/>
<dbReference type="PANTHER" id="PTHR43918">
    <property type="entry name" value="ACETYLCHOLINESTERASE"/>
    <property type="match status" value="1"/>
</dbReference>
<gene>
    <name evidence="7" type="primary">pnbA_1</name>
    <name evidence="6" type="ORF">C1O36_09790</name>
    <name evidence="7" type="ORF">NCTC12218_02439</name>
</gene>
<dbReference type="Proteomes" id="UP000572988">
    <property type="component" value="Unassembled WGS sequence"/>
</dbReference>
<keyword evidence="2 3" id="KW-0378">Hydrolase</keyword>
<evidence type="ECO:0000313" key="8">
    <source>
        <dbReference type="Proteomes" id="UP000264146"/>
    </source>
</evidence>
<dbReference type="PROSITE" id="PS00941">
    <property type="entry name" value="CARBOXYLESTERASE_B_2"/>
    <property type="match status" value="1"/>
</dbReference>
<sequence>MRIDTKLGTIYGKSYAGFDVFKGIPYAQSPKGALRFKHAQPVTYYENDLYATEFGHTPIQPFNSLEAFFSPFQEPPQQSEDCLTLNIWRPHSKGDQLLPVIIFIYGGSFVNGHSAQDIYQPQTIVQQEDVIVVTFNYRLGALGFLDWSAIHSDWQANNGLSDQICALKWVYAHISSFGGDPECITLMGQSAGAMSIEALLRIRSVRPLIRHAVLLSGILQLDTPYAAQQKAQMFNTLKHRHFPNQTWETLDSDAILTLMEAHQSHYGPSKGLELIYQPVASKEIEPHYDHVDIPVLLGITSSEGDIYIKNEQKKLDPLQFQAILSRAGLPIPALHEMMTAQQQRRLITDFYFKQPFLDLFHTLSKTAPTWKAEFNWFRPDHPRYASAYHILDLIFWMGRLDILEANGLTLTSHEKQLSHRMIHDLCHFAKHGELRQHQYYM</sequence>
<dbReference type="InterPro" id="IPR029058">
    <property type="entry name" value="AB_hydrolase_fold"/>
</dbReference>
<accession>A0A7Z7QRE6</accession>
<dbReference type="AlphaFoldDB" id="A0A7Z7QRE6"/>
<evidence type="ECO:0000313" key="7">
    <source>
        <dbReference type="EMBL" id="SUM90390.1"/>
    </source>
</evidence>
<evidence type="ECO:0000256" key="1">
    <source>
        <dbReference type="ARBA" id="ARBA00005964"/>
    </source>
</evidence>
<evidence type="ECO:0000313" key="9">
    <source>
        <dbReference type="Proteomes" id="UP000572988"/>
    </source>
</evidence>
<dbReference type="GO" id="GO:0052689">
    <property type="term" value="F:carboxylic ester hydrolase activity"/>
    <property type="evidence" value="ECO:0007669"/>
    <property type="project" value="TreeGrafter"/>
</dbReference>
<dbReference type="Pfam" id="PF00135">
    <property type="entry name" value="COesterase"/>
    <property type="match status" value="1"/>
</dbReference>
<evidence type="ECO:0000256" key="2">
    <source>
        <dbReference type="ARBA" id="ARBA00022801"/>
    </source>
</evidence>
<dbReference type="EMBL" id="UHEF01000001">
    <property type="protein sequence ID" value="SUM90390.1"/>
    <property type="molecule type" value="Genomic_DNA"/>
</dbReference>
<dbReference type="InterPro" id="IPR019819">
    <property type="entry name" value="Carboxylesterase_B_CS"/>
</dbReference>
<reference evidence="5 8" key="3">
    <citation type="submission" date="2020-11" db="EMBL/GenBank/DDBJ databases">
        <authorList>
            <consortium name="Pathogen Informatics"/>
        </authorList>
    </citation>
    <scope>NUCLEOTIDE SEQUENCE [LARGE SCALE GENOMIC DNA]</scope>
    <source>
        <strain evidence="5 8">NCTC12218</strain>
    </source>
</reference>
<evidence type="ECO:0000313" key="5">
    <source>
        <dbReference type="EMBL" id="CAD7360737.1"/>
    </source>
</evidence>
<dbReference type="InterPro" id="IPR019826">
    <property type="entry name" value="Carboxylesterase_B_AS"/>
</dbReference>
<dbReference type="GeneID" id="93791067"/>
<dbReference type="InterPro" id="IPR050654">
    <property type="entry name" value="AChE-related_enzymes"/>
</dbReference>
<dbReference type="SUPFAM" id="SSF53474">
    <property type="entry name" value="alpha/beta-Hydrolases"/>
    <property type="match status" value="1"/>
</dbReference>
<evidence type="ECO:0000256" key="3">
    <source>
        <dbReference type="RuleBase" id="RU361235"/>
    </source>
</evidence>
<dbReference type="EMBL" id="LR962863">
    <property type="protein sequence ID" value="CAD7360737.1"/>
    <property type="molecule type" value="Genomic_DNA"/>
</dbReference>
<comment type="similarity">
    <text evidence="1 3">Belongs to the type-B carboxylesterase/lipase family.</text>
</comment>
<dbReference type="RefSeq" id="WP_016425618.1">
    <property type="nucleotide sequence ID" value="NZ_CABKRV010000002.1"/>
</dbReference>
<dbReference type="EMBL" id="POVK01000035">
    <property type="protein sequence ID" value="NHA34761.1"/>
    <property type="molecule type" value="Genomic_DNA"/>
</dbReference>
<evidence type="ECO:0000313" key="6">
    <source>
        <dbReference type="EMBL" id="NHA34761.1"/>
    </source>
</evidence>
<feature type="domain" description="Carboxylesterase type B" evidence="4">
    <location>
        <begin position="3"/>
        <end position="314"/>
    </location>
</feature>